<evidence type="ECO:0000313" key="1">
    <source>
        <dbReference type="EMBL" id="KAF0916629.1"/>
    </source>
</evidence>
<name>A0A6G1DVW3_9ORYZ</name>
<comment type="caution">
    <text evidence="1">The sequence shown here is derived from an EMBL/GenBank/DDBJ whole genome shotgun (WGS) entry which is preliminary data.</text>
</comment>
<dbReference type="AlphaFoldDB" id="A0A6G1DVW3"/>
<dbReference type="Proteomes" id="UP000479710">
    <property type="component" value="Unassembled WGS sequence"/>
</dbReference>
<accession>A0A6G1DVW3</accession>
<organism evidence="1 2">
    <name type="scientific">Oryza meyeriana var. granulata</name>
    <dbReference type="NCBI Taxonomy" id="110450"/>
    <lineage>
        <taxon>Eukaryota</taxon>
        <taxon>Viridiplantae</taxon>
        <taxon>Streptophyta</taxon>
        <taxon>Embryophyta</taxon>
        <taxon>Tracheophyta</taxon>
        <taxon>Spermatophyta</taxon>
        <taxon>Magnoliopsida</taxon>
        <taxon>Liliopsida</taxon>
        <taxon>Poales</taxon>
        <taxon>Poaceae</taxon>
        <taxon>BOP clade</taxon>
        <taxon>Oryzoideae</taxon>
        <taxon>Oryzeae</taxon>
        <taxon>Oryzinae</taxon>
        <taxon>Oryza</taxon>
        <taxon>Oryza meyeriana</taxon>
    </lineage>
</organism>
<evidence type="ECO:0008006" key="3">
    <source>
        <dbReference type="Google" id="ProtNLM"/>
    </source>
</evidence>
<dbReference type="EMBL" id="SPHZ02000005">
    <property type="protein sequence ID" value="KAF0916629.1"/>
    <property type="molecule type" value="Genomic_DNA"/>
</dbReference>
<gene>
    <name evidence="1" type="ORF">E2562_007913</name>
</gene>
<protein>
    <recommendedName>
        <fullName evidence="3">DUF834 domain-containing protein</fullName>
    </recommendedName>
</protein>
<proteinExistence type="predicted"/>
<evidence type="ECO:0000313" key="2">
    <source>
        <dbReference type="Proteomes" id="UP000479710"/>
    </source>
</evidence>
<reference evidence="1 2" key="1">
    <citation type="submission" date="2019-11" db="EMBL/GenBank/DDBJ databases">
        <title>Whole genome sequence of Oryza granulata.</title>
        <authorList>
            <person name="Li W."/>
        </authorList>
    </citation>
    <scope>NUCLEOTIDE SEQUENCE [LARGE SCALE GENOMIC DNA]</scope>
    <source>
        <strain evidence="2">cv. Menghai</strain>
        <tissue evidence="1">Leaf</tissue>
    </source>
</reference>
<keyword evidence="2" id="KW-1185">Reference proteome</keyword>
<sequence length="81" mass="8960">MQLNAGQNSDERWRRWEFTGRGGVREFGELGRGGEKIEGGTEELYIALEGRIVGGERRQWSAKRDGDVGAVELDPVPNVTG</sequence>